<keyword evidence="2" id="KW-1185">Reference proteome</keyword>
<evidence type="ECO:0000313" key="2">
    <source>
        <dbReference type="Proteomes" id="UP000076407"/>
    </source>
</evidence>
<name>A0A182XTZ8_ANOQN</name>
<organism evidence="1 2">
    <name type="scientific">Anopheles quadriannulatus</name>
    <name type="common">Mosquito</name>
    <dbReference type="NCBI Taxonomy" id="34691"/>
    <lineage>
        <taxon>Eukaryota</taxon>
        <taxon>Metazoa</taxon>
        <taxon>Ecdysozoa</taxon>
        <taxon>Arthropoda</taxon>
        <taxon>Hexapoda</taxon>
        <taxon>Insecta</taxon>
        <taxon>Pterygota</taxon>
        <taxon>Neoptera</taxon>
        <taxon>Endopterygota</taxon>
        <taxon>Diptera</taxon>
        <taxon>Nematocera</taxon>
        <taxon>Culicoidea</taxon>
        <taxon>Culicidae</taxon>
        <taxon>Anophelinae</taxon>
        <taxon>Anopheles</taxon>
    </lineage>
</organism>
<evidence type="ECO:0000313" key="1">
    <source>
        <dbReference type="EnsemblMetazoa" id="AQUA015279-PA"/>
    </source>
</evidence>
<dbReference type="AlphaFoldDB" id="A0A182XTZ8"/>
<protein>
    <submittedName>
        <fullName evidence="1">Uncharacterized protein</fullName>
    </submittedName>
</protein>
<proteinExistence type="predicted"/>
<dbReference type="EnsemblMetazoa" id="AQUA015279-RA">
    <property type="protein sequence ID" value="AQUA015279-PA"/>
    <property type="gene ID" value="AQUA015279"/>
</dbReference>
<sequence>MLITTQLHLNNNYYRSARAPLIYHNKPFYEDDREKSTETQRTHTHTTRLFDCARFNASCRGSFLLLSSMLECVLSKGEEKLKLLIS</sequence>
<accession>A0A182XTZ8</accession>
<dbReference type="Proteomes" id="UP000076407">
    <property type="component" value="Unassembled WGS sequence"/>
</dbReference>
<reference evidence="1" key="1">
    <citation type="submission" date="2020-05" db="UniProtKB">
        <authorList>
            <consortium name="EnsemblMetazoa"/>
        </authorList>
    </citation>
    <scope>IDENTIFICATION</scope>
    <source>
        <strain evidence="1">SANGQUA</strain>
    </source>
</reference>
<dbReference type="VEuPathDB" id="VectorBase:AQUA015279"/>